<gene>
    <name evidence="6" type="ORF">RM844_27000</name>
</gene>
<dbReference type="InterPro" id="IPR000914">
    <property type="entry name" value="SBP_5_dom"/>
</dbReference>
<evidence type="ECO:0000313" key="6">
    <source>
        <dbReference type="EMBL" id="MDT0269933.1"/>
    </source>
</evidence>
<comment type="caution">
    <text evidence="6">The sequence shown here is derived from an EMBL/GenBank/DDBJ whole genome shotgun (WGS) entry which is preliminary data.</text>
</comment>
<keyword evidence="7" id="KW-1185">Reference proteome</keyword>
<name>A0ABU2K0E5_9ACTN</name>
<dbReference type="PANTHER" id="PTHR30290">
    <property type="entry name" value="PERIPLASMIC BINDING COMPONENT OF ABC TRANSPORTER"/>
    <property type="match status" value="1"/>
</dbReference>
<evidence type="ECO:0000259" key="5">
    <source>
        <dbReference type="Pfam" id="PF00496"/>
    </source>
</evidence>
<keyword evidence="3" id="KW-0813">Transport</keyword>
<dbReference type="PROSITE" id="PS51257">
    <property type="entry name" value="PROKAR_LIPOPROTEIN"/>
    <property type="match status" value="1"/>
</dbReference>
<protein>
    <submittedName>
        <fullName evidence="6">ABC transporter substrate-binding protein</fullName>
    </submittedName>
</protein>
<organism evidence="6 7">
    <name type="scientific">Streptomyces chisholmiae</name>
    <dbReference type="NCBI Taxonomy" id="3075540"/>
    <lineage>
        <taxon>Bacteria</taxon>
        <taxon>Bacillati</taxon>
        <taxon>Actinomycetota</taxon>
        <taxon>Actinomycetes</taxon>
        <taxon>Kitasatosporales</taxon>
        <taxon>Streptomycetaceae</taxon>
        <taxon>Streptomyces</taxon>
    </lineage>
</organism>
<evidence type="ECO:0000256" key="3">
    <source>
        <dbReference type="ARBA" id="ARBA00022448"/>
    </source>
</evidence>
<accession>A0ABU2K0E5</accession>
<proteinExistence type="inferred from homology"/>
<sequence length="528" mass="56707">MRTHRTRRRRILAPALVTLLLAGCGLTGGGDGGGRITVGMTDEVLSVDPASGYDPGSWLVFSNVFQSLLSFPPGGTEPRPEAAEECGFTDRASQRYTCTLRDGLTFSNGNDLTSWDVAFSLERTLRIDDPDGPAVLLASIDEIETPDDRTVIFHLDQPDATFPQKIASGAGSIVDHREYPPDRLRTDGEAVGSGRYTLADYQADEAVFETNGSYRGPAEARNTGVTLRLFHGDQQALADAVDGGEVDIAYRGLAAGDIAALHSADRSGAGELKVVDGTSAEAQYLVFNLADPVTGNPAVRRAVAQLIDREALVRDVYQRTVEPLYSVVPAGITAHNTAFFDRYGGSPDPAAAAATLRAAGITEPVELTLWVTPARFGPDTVAAFEHLAGQLSASGRFRASVREVPADEFARGVADGAYGAFVRGWVPDFPDPENFTDPFFGPDNVLANGYDAGRIADELLPATRRAADRAETVADFGTVQDIVAEELPLIPIWQGRQYAVAREDVNGLQWTLDPSTVFRFWELERAGS</sequence>
<evidence type="ECO:0000256" key="2">
    <source>
        <dbReference type="ARBA" id="ARBA00005695"/>
    </source>
</evidence>
<comment type="subcellular location">
    <subcellularLocation>
        <location evidence="1">Cell envelope</location>
    </subcellularLocation>
</comment>
<evidence type="ECO:0000313" key="7">
    <source>
        <dbReference type="Proteomes" id="UP001183410"/>
    </source>
</evidence>
<reference evidence="7" key="1">
    <citation type="submission" date="2023-07" db="EMBL/GenBank/DDBJ databases">
        <title>30 novel species of actinomycetes from the DSMZ collection.</title>
        <authorList>
            <person name="Nouioui I."/>
        </authorList>
    </citation>
    <scope>NUCLEOTIDE SEQUENCE [LARGE SCALE GENOMIC DNA]</scope>
    <source>
        <strain evidence="7">DSM 44915</strain>
    </source>
</reference>
<dbReference type="InterPro" id="IPR039424">
    <property type="entry name" value="SBP_5"/>
</dbReference>
<dbReference type="Gene3D" id="3.10.105.10">
    <property type="entry name" value="Dipeptide-binding Protein, Domain 3"/>
    <property type="match status" value="1"/>
</dbReference>
<dbReference type="PANTHER" id="PTHR30290:SF10">
    <property type="entry name" value="PERIPLASMIC OLIGOPEPTIDE-BINDING PROTEIN-RELATED"/>
    <property type="match status" value="1"/>
</dbReference>
<dbReference type="RefSeq" id="WP_311670013.1">
    <property type="nucleotide sequence ID" value="NZ_JAVREO010000021.1"/>
</dbReference>
<dbReference type="EMBL" id="JAVREO010000021">
    <property type="protein sequence ID" value="MDT0269933.1"/>
    <property type="molecule type" value="Genomic_DNA"/>
</dbReference>
<evidence type="ECO:0000256" key="1">
    <source>
        <dbReference type="ARBA" id="ARBA00004196"/>
    </source>
</evidence>
<comment type="similarity">
    <text evidence="2">Belongs to the bacterial solute-binding protein 5 family.</text>
</comment>
<dbReference type="Gene3D" id="3.40.190.10">
    <property type="entry name" value="Periplasmic binding protein-like II"/>
    <property type="match status" value="1"/>
</dbReference>
<evidence type="ECO:0000256" key="4">
    <source>
        <dbReference type="ARBA" id="ARBA00022729"/>
    </source>
</evidence>
<dbReference type="Proteomes" id="UP001183410">
    <property type="component" value="Unassembled WGS sequence"/>
</dbReference>
<keyword evidence="4" id="KW-0732">Signal</keyword>
<dbReference type="Pfam" id="PF00496">
    <property type="entry name" value="SBP_bac_5"/>
    <property type="match status" value="1"/>
</dbReference>
<feature type="domain" description="Solute-binding protein family 5" evidence="5">
    <location>
        <begin position="77"/>
        <end position="444"/>
    </location>
</feature>
<dbReference type="InterPro" id="IPR030678">
    <property type="entry name" value="Peptide/Ni-bd"/>
</dbReference>
<dbReference type="PIRSF" id="PIRSF002741">
    <property type="entry name" value="MppA"/>
    <property type="match status" value="1"/>
</dbReference>
<dbReference type="SUPFAM" id="SSF53850">
    <property type="entry name" value="Periplasmic binding protein-like II"/>
    <property type="match status" value="1"/>
</dbReference>